<keyword evidence="1" id="KW-0812">Transmembrane</keyword>
<comment type="caution">
    <text evidence="2">The sequence shown here is derived from an EMBL/GenBank/DDBJ whole genome shotgun (WGS) entry which is preliminary data.</text>
</comment>
<name>A0A937D9S3_9FLAO</name>
<dbReference type="AlphaFoldDB" id="A0A937D9S3"/>
<proteinExistence type="predicted"/>
<reference evidence="2" key="1">
    <citation type="submission" date="2021-01" db="EMBL/GenBank/DDBJ databases">
        <authorList>
            <person name="Zhong Y.L."/>
        </authorList>
    </citation>
    <scope>NUCLEOTIDE SEQUENCE</scope>
    <source>
        <strain evidence="2">KCTC 23302</strain>
    </source>
</reference>
<dbReference type="EMBL" id="JAERQJ010000008">
    <property type="protein sequence ID" value="MBL0685330.1"/>
    <property type="molecule type" value="Genomic_DNA"/>
</dbReference>
<feature type="transmembrane region" description="Helical" evidence="1">
    <location>
        <begin position="58"/>
        <end position="79"/>
    </location>
</feature>
<accession>A0A937D9S3</accession>
<keyword evidence="1" id="KW-1133">Transmembrane helix</keyword>
<evidence type="ECO:0000256" key="1">
    <source>
        <dbReference type="SAM" id="Phobius"/>
    </source>
</evidence>
<organism evidence="2 3">
    <name type="scientific">Aquimarina mytili</name>
    <dbReference type="NCBI Taxonomy" id="874423"/>
    <lineage>
        <taxon>Bacteria</taxon>
        <taxon>Pseudomonadati</taxon>
        <taxon>Bacteroidota</taxon>
        <taxon>Flavobacteriia</taxon>
        <taxon>Flavobacteriales</taxon>
        <taxon>Flavobacteriaceae</taxon>
        <taxon>Aquimarina</taxon>
    </lineage>
</organism>
<feature type="transmembrane region" description="Helical" evidence="1">
    <location>
        <begin position="85"/>
        <end position="107"/>
    </location>
</feature>
<evidence type="ECO:0000313" key="2">
    <source>
        <dbReference type="EMBL" id="MBL0685330.1"/>
    </source>
</evidence>
<dbReference type="RefSeq" id="WP_201923338.1">
    <property type="nucleotide sequence ID" value="NZ_BAABAX010000002.1"/>
</dbReference>
<dbReference type="Proteomes" id="UP000651057">
    <property type="component" value="Unassembled WGS sequence"/>
</dbReference>
<gene>
    <name evidence="2" type="ORF">JJQ60_17485</name>
</gene>
<sequence>MILRIYCKSCSKPNKINSYASDRVELAKEKGDLIKVKCNNCSKTHDYSANDVIAEGSILNLILLVGMIIGTIIIANFLIQYIDKGGIYSMFLLPVGISIPGIIYYSWLLEEKKRIKIFNRFRK</sequence>
<protein>
    <submittedName>
        <fullName evidence="2">Uncharacterized protein</fullName>
    </submittedName>
</protein>
<keyword evidence="3" id="KW-1185">Reference proteome</keyword>
<evidence type="ECO:0000313" key="3">
    <source>
        <dbReference type="Proteomes" id="UP000651057"/>
    </source>
</evidence>
<keyword evidence="1" id="KW-0472">Membrane</keyword>